<dbReference type="Gene3D" id="3.30.830.10">
    <property type="entry name" value="Metalloenzyme, LuxS/M16 peptidase-like"/>
    <property type="match status" value="2"/>
</dbReference>
<protein>
    <submittedName>
        <fullName evidence="4">Pitrilysin family protein</fullName>
    </submittedName>
</protein>
<name>A0ABN2TB30_9ACTN</name>
<comment type="caution">
    <text evidence="4">The sequence shown here is derived from an EMBL/GenBank/DDBJ whole genome shotgun (WGS) entry which is preliminary data.</text>
</comment>
<dbReference type="PANTHER" id="PTHR11851">
    <property type="entry name" value="METALLOPROTEASE"/>
    <property type="match status" value="1"/>
</dbReference>
<evidence type="ECO:0000313" key="5">
    <source>
        <dbReference type="Proteomes" id="UP001501585"/>
    </source>
</evidence>
<evidence type="ECO:0000259" key="3">
    <source>
        <dbReference type="Pfam" id="PF05193"/>
    </source>
</evidence>
<dbReference type="EMBL" id="BAAAPC010000014">
    <property type="protein sequence ID" value="GAA2003898.1"/>
    <property type="molecule type" value="Genomic_DNA"/>
</dbReference>
<feature type="domain" description="Peptidase M16 C-terminal" evidence="3">
    <location>
        <begin position="217"/>
        <end position="388"/>
    </location>
</feature>
<comment type="similarity">
    <text evidence="1">Belongs to the peptidase M16 family.</text>
</comment>
<dbReference type="PANTHER" id="PTHR11851:SF49">
    <property type="entry name" value="MITOCHONDRIAL-PROCESSING PEPTIDASE SUBUNIT ALPHA"/>
    <property type="match status" value="1"/>
</dbReference>
<dbReference type="SUPFAM" id="SSF63411">
    <property type="entry name" value="LuxS/MPP-like metallohydrolase"/>
    <property type="match status" value="2"/>
</dbReference>
<evidence type="ECO:0000313" key="4">
    <source>
        <dbReference type="EMBL" id="GAA2003898.1"/>
    </source>
</evidence>
<proteinExistence type="inferred from homology"/>
<sequence>MTQLSYRPDDAMSLSRLGSPQPGVKEAARVPQRGATRLVPPLGCRRAPRRPPKSEAVLDNGLRVTAVRLPSVPMVEFRLHIPFAGDSTFFAACAQVLASTLLSGTQRLRGVALDDELARSGARVSTSLTPERLSLHGNVLSENLLTLLDILADVLTGALHDDGPVAAEREKRLRNAPLLASSPAVFAAQALRRHCYPDPPYTSDPPQESDFLELAGEDVRLLHRNAIVPRGSCLVLVGDLDPDRAVDDTSAVLSGWPDRESSTVPTALPLLSGGELKVVDRPGSAQSQIRICAQAVPRSDPRYPALHIANTVFGGYFSSRLVENIREDKGYAYSIDSGFSSTFEGSTLFLAMDVANGNTAPALLETMYEAGRISLIPPEESEVEAARHYASGSLNTWMGVQSYLATSLSNISFLGLDIHWLYELQRRLGEVALDEVAEAASQYLAPPRFTGVVVGEADRITPLLRRLSDFRVTGASG</sequence>
<keyword evidence="5" id="KW-1185">Reference proteome</keyword>
<feature type="region of interest" description="Disordered" evidence="2">
    <location>
        <begin position="1"/>
        <end position="30"/>
    </location>
</feature>
<accession>A0ABN2TB30</accession>
<dbReference type="InterPro" id="IPR050361">
    <property type="entry name" value="MPP/UQCRC_Complex"/>
</dbReference>
<organism evidence="4 5">
    <name type="scientific">Nocardiopsis rhodophaea</name>
    <dbReference type="NCBI Taxonomy" id="280238"/>
    <lineage>
        <taxon>Bacteria</taxon>
        <taxon>Bacillati</taxon>
        <taxon>Actinomycetota</taxon>
        <taxon>Actinomycetes</taxon>
        <taxon>Streptosporangiales</taxon>
        <taxon>Nocardiopsidaceae</taxon>
        <taxon>Nocardiopsis</taxon>
    </lineage>
</organism>
<dbReference type="InterPro" id="IPR007863">
    <property type="entry name" value="Peptidase_M16_C"/>
</dbReference>
<gene>
    <name evidence="4" type="ORF">GCM10009799_33830</name>
</gene>
<dbReference type="InterPro" id="IPR011249">
    <property type="entry name" value="Metalloenz_LuxS/M16"/>
</dbReference>
<dbReference type="Proteomes" id="UP001501585">
    <property type="component" value="Unassembled WGS sequence"/>
</dbReference>
<evidence type="ECO:0000256" key="1">
    <source>
        <dbReference type="ARBA" id="ARBA00007261"/>
    </source>
</evidence>
<evidence type="ECO:0000256" key="2">
    <source>
        <dbReference type="SAM" id="MobiDB-lite"/>
    </source>
</evidence>
<reference evidence="4 5" key="1">
    <citation type="journal article" date="2019" name="Int. J. Syst. Evol. Microbiol.">
        <title>The Global Catalogue of Microorganisms (GCM) 10K type strain sequencing project: providing services to taxonomists for standard genome sequencing and annotation.</title>
        <authorList>
            <consortium name="The Broad Institute Genomics Platform"/>
            <consortium name="The Broad Institute Genome Sequencing Center for Infectious Disease"/>
            <person name="Wu L."/>
            <person name="Ma J."/>
        </authorList>
    </citation>
    <scope>NUCLEOTIDE SEQUENCE [LARGE SCALE GENOMIC DNA]</scope>
    <source>
        <strain evidence="4 5">JCM 15313</strain>
    </source>
</reference>
<dbReference type="Pfam" id="PF05193">
    <property type="entry name" value="Peptidase_M16_C"/>
    <property type="match status" value="1"/>
</dbReference>